<comment type="caution">
    <text evidence="3">The sequence shown here is derived from an EMBL/GenBank/DDBJ whole genome shotgun (WGS) entry which is preliminary data.</text>
</comment>
<evidence type="ECO:0000313" key="4">
    <source>
        <dbReference type="Proteomes" id="UP000241890"/>
    </source>
</evidence>
<evidence type="ECO:0000313" key="3">
    <source>
        <dbReference type="EMBL" id="GBG29764.1"/>
    </source>
</evidence>
<dbReference type="PROSITE" id="PS50222">
    <property type="entry name" value="EF_HAND_2"/>
    <property type="match status" value="1"/>
</dbReference>
<keyword evidence="4" id="KW-1185">Reference proteome</keyword>
<dbReference type="InterPro" id="IPR011992">
    <property type="entry name" value="EF-hand-dom_pair"/>
</dbReference>
<protein>
    <recommendedName>
        <fullName evidence="2">EF-hand domain-containing protein</fullName>
    </recommendedName>
</protein>
<dbReference type="GO" id="GO:0005509">
    <property type="term" value="F:calcium ion binding"/>
    <property type="evidence" value="ECO:0007669"/>
    <property type="project" value="InterPro"/>
</dbReference>
<dbReference type="PANTHER" id="PTHR20875:SF0">
    <property type="entry name" value="GH12158P"/>
    <property type="match status" value="1"/>
</dbReference>
<dbReference type="InterPro" id="IPR052603">
    <property type="entry name" value="EFCB6"/>
</dbReference>
<dbReference type="InterPro" id="IPR002048">
    <property type="entry name" value="EF_hand_dom"/>
</dbReference>
<organism evidence="3 4">
    <name type="scientific">Hondaea fermentalgiana</name>
    <dbReference type="NCBI Taxonomy" id="2315210"/>
    <lineage>
        <taxon>Eukaryota</taxon>
        <taxon>Sar</taxon>
        <taxon>Stramenopiles</taxon>
        <taxon>Bigyra</taxon>
        <taxon>Labyrinthulomycetes</taxon>
        <taxon>Thraustochytrida</taxon>
        <taxon>Thraustochytriidae</taxon>
        <taxon>Hondaea</taxon>
    </lineage>
</organism>
<feature type="region of interest" description="Disordered" evidence="1">
    <location>
        <begin position="1447"/>
        <end position="1469"/>
    </location>
</feature>
<sequence length="1469" mass="164109">MEKDPKDRAAASRAWLEKLAQDVREAGAGFCEAELRDAFQATLGKQPYWDEGVQIVSADSGADHRDLPHHRGELHKITERFLRIVTAWRGRITIEDERHLQNAAALLIKVYGAELYTFAGASACFARGSLELEAAADVLQRKLKVLADLDGGTDKTFARWTNKAKKQSHAIDVNGFRRLFHQLLRGRDSAFCAREIEKVIMRFLDPAGFDEIDKEALEKFIYSRVPRFCEHAAWITNASMNEDPRVLVDVRVLSTRATKMQQLELVDQGFEHAMGRNVGIWIKRAARSEYADKDAFQRARVTGIICQWTRTKDPAAEEALTRHGFVVATEVPTRSTILNHFLTRTSTQPRVWIRRNAKAPRALCNLYVGRLDEMPPCRDLQRLDTSPDLRALQNRAAALSATLAHELVLFGRLIRSDGDSVKRDLEVEFAKIASGLGASEREHAERRDARARALRIEKVRKDLVDQLVSNMLDVLTSPEECLSRQVPDTELLIECARDALDLAQTQLEHSGQRPSKKNNPVVQPGHLTRRKACEVLDGAGLTVDSAKSLKELLSALASTTPGTKKLVSMRALRELFRFNPARVQQLLVEACRIHGQRVLGYLGSHETISEVSLREALAPALLLTSYEFREWELNHVVHAFGHEHRTGHVELGKLRESVASILTALEREAPETNQAIDNKSIKTLQDFIVDSFGNESSYEARFAELSGRDPDTNARISLARLKSIVRRRTFASDEQISAFWGEHGIQAEGFVDAKELHRIACTLVARESPRLDRAKTLEEEVDAGDFDVELNSDSDDNEAHGKETQRASLFGGPEGQTMLDWAALRESLCRTDAYSLKAMLKAKQALSEVELRAMLSKTEAILSQGQFQSLVDLAKTDNGVAGKSILCSAKLLRALWPAQDLAPDAECRPRELLEAARLTIQKSLRGGLGAKRLMQDVLLYDAGEPEHFTCDHLAKLVKRLVPKSGLKAADRAHDGIMLARTLQRKVRGEHVASAHGEILFAELWTFLVDETVDKSGRQRMETSAYSAHLRDFVEVENPAETFQRLDEDGNGTISQTAFGEAMRAVAPQLPQPWLASLRNEFRTTSNRVRYDGALMQRLQLRPRKELDAMLQIISDLRCKAQQRVNAPSGIHLVELLHSRDDSSSGYLTRESFRDVLEDDLGANTVLNETQMQMLLRWVQSAHSPSLVDYGRFVRMMAPSYRQVNGVLTRLKDHLKLSSEVAGGELDMRAAFGRVDAMGTGHISRRDFVATLEKSLGLYPQPLSLRDVQVLLDDLDPSGHDMVDYVRFCAQCLGMDGEKGALVQSIGEKVRAALLRSRIDPNRVFARNDPTESGCLDFEDFFDACEDLYIPCSRTELLLLVQHFDWLEATKSSRLVHYTRFVSDLIRAGGPGGIFSRAARAPPGTAPVRGGDTVWNSSSVQQWLASGSTSSEAKAKFVQVFRSVQRAREHAEGGRSPLRARQDSGVDIAI</sequence>
<dbReference type="SUPFAM" id="SSF47473">
    <property type="entry name" value="EF-hand"/>
    <property type="match status" value="2"/>
</dbReference>
<dbReference type="SMART" id="SM00054">
    <property type="entry name" value="EFh"/>
    <property type="match status" value="3"/>
</dbReference>
<feature type="compositionally biased region" description="Acidic residues" evidence="1">
    <location>
        <begin position="787"/>
        <end position="796"/>
    </location>
</feature>
<reference evidence="3 4" key="1">
    <citation type="submission" date="2017-12" db="EMBL/GenBank/DDBJ databases">
        <title>Sequencing, de novo assembly and annotation of complete genome of a new Thraustochytrid species, strain FCC1311.</title>
        <authorList>
            <person name="Sedici K."/>
            <person name="Godart F."/>
            <person name="Aiese Cigliano R."/>
            <person name="Sanseverino W."/>
            <person name="Barakat M."/>
            <person name="Ortet P."/>
            <person name="Marechal E."/>
            <person name="Cagnac O."/>
            <person name="Amato A."/>
        </authorList>
    </citation>
    <scope>NUCLEOTIDE SEQUENCE [LARGE SCALE GENOMIC DNA]</scope>
</reference>
<name>A0A2R5GPG4_9STRA</name>
<dbReference type="InParanoid" id="A0A2R5GPG4"/>
<dbReference type="PANTHER" id="PTHR20875">
    <property type="entry name" value="EF-HAND CALCIUM-BINDING DOMAIN-CONTAINING PROTEIN 6-RELATED"/>
    <property type="match status" value="1"/>
</dbReference>
<gene>
    <name evidence="3" type="ORF">FCC1311_059852</name>
</gene>
<feature type="domain" description="EF-hand" evidence="2">
    <location>
        <begin position="1033"/>
        <end position="1068"/>
    </location>
</feature>
<feature type="region of interest" description="Disordered" evidence="1">
    <location>
        <begin position="787"/>
        <end position="810"/>
    </location>
</feature>
<dbReference type="EMBL" id="BEYU01000065">
    <property type="protein sequence ID" value="GBG29764.1"/>
    <property type="molecule type" value="Genomic_DNA"/>
</dbReference>
<evidence type="ECO:0000259" key="2">
    <source>
        <dbReference type="PROSITE" id="PS50222"/>
    </source>
</evidence>
<accession>A0A2R5GPG4</accession>
<dbReference type="Gene3D" id="1.10.238.10">
    <property type="entry name" value="EF-hand"/>
    <property type="match status" value="2"/>
</dbReference>
<dbReference type="Proteomes" id="UP000241890">
    <property type="component" value="Unassembled WGS sequence"/>
</dbReference>
<evidence type="ECO:0000256" key="1">
    <source>
        <dbReference type="SAM" id="MobiDB-lite"/>
    </source>
</evidence>
<proteinExistence type="predicted"/>